<dbReference type="PANTHER" id="PTHR33969">
    <property type="entry name" value="SEGREGATION AND CONDENSATION PROTEIN A"/>
    <property type="match status" value="1"/>
</dbReference>
<dbReference type="GO" id="GO:0051301">
    <property type="term" value="P:cell division"/>
    <property type="evidence" value="ECO:0007669"/>
    <property type="project" value="UniProtKB-KW"/>
</dbReference>
<gene>
    <name evidence="5 7" type="primary">scpA</name>
    <name evidence="7" type="ORF">BBEV_1390</name>
</gene>
<dbReference type="STRING" id="632773.BBEV_1390"/>
<dbReference type="GO" id="GO:0007059">
    <property type="term" value="P:chromosome segregation"/>
    <property type="evidence" value="ECO:0007669"/>
    <property type="project" value="UniProtKB-UniRule"/>
</dbReference>
<evidence type="ECO:0000256" key="3">
    <source>
        <dbReference type="ARBA" id="ARBA00023306"/>
    </source>
</evidence>
<protein>
    <recommendedName>
        <fullName evidence="4 5">Segregation and condensation protein A</fullName>
    </recommendedName>
</protein>
<name>A0A1D7QUQ7_9BACI</name>
<keyword evidence="2 5" id="KW-0159">Chromosome partition</keyword>
<proteinExistence type="inferred from homology"/>
<dbReference type="GO" id="GO:0006260">
    <property type="term" value="P:DNA replication"/>
    <property type="evidence" value="ECO:0007669"/>
    <property type="project" value="UniProtKB-UniRule"/>
</dbReference>
<keyword evidence="3 5" id="KW-0131">Cell cycle</keyword>
<evidence type="ECO:0000256" key="6">
    <source>
        <dbReference type="SAM" id="Coils"/>
    </source>
</evidence>
<evidence type="ECO:0000256" key="2">
    <source>
        <dbReference type="ARBA" id="ARBA00022829"/>
    </source>
</evidence>
<dbReference type="Gene3D" id="6.10.250.2410">
    <property type="match status" value="1"/>
</dbReference>
<feature type="coiled-coil region" evidence="6">
    <location>
        <begin position="83"/>
        <end position="120"/>
    </location>
</feature>
<dbReference type="Pfam" id="PF02616">
    <property type="entry name" value="SMC_ScpA"/>
    <property type="match status" value="1"/>
</dbReference>
<dbReference type="HAMAP" id="MF_01805">
    <property type="entry name" value="ScpA"/>
    <property type="match status" value="1"/>
</dbReference>
<keyword evidence="8" id="KW-1185">Reference proteome</keyword>
<keyword evidence="6" id="KW-0175">Coiled coil</keyword>
<accession>A0A1D7QUQ7</accession>
<evidence type="ECO:0000256" key="1">
    <source>
        <dbReference type="ARBA" id="ARBA00022618"/>
    </source>
</evidence>
<keyword evidence="5" id="KW-0963">Cytoplasm</keyword>
<reference evidence="7 8" key="1">
    <citation type="submission" date="2015-08" db="EMBL/GenBank/DDBJ databases">
        <title>The complete genome sequence of Bacillus beveridgei MLTeJB.</title>
        <authorList>
            <person name="Hanson T.E."/>
            <person name="Mesa C."/>
            <person name="Basesman S.M."/>
            <person name="Oremland R.S."/>
        </authorList>
    </citation>
    <scope>NUCLEOTIDE SEQUENCE [LARGE SCALE GENOMIC DNA]</scope>
    <source>
        <strain evidence="7 8">MLTeJB</strain>
    </source>
</reference>
<evidence type="ECO:0000256" key="4">
    <source>
        <dbReference type="ARBA" id="ARBA00044777"/>
    </source>
</evidence>
<evidence type="ECO:0000313" key="7">
    <source>
        <dbReference type="EMBL" id="AOM82753.1"/>
    </source>
</evidence>
<dbReference type="AlphaFoldDB" id="A0A1D7QUQ7"/>
<organism evidence="7 8">
    <name type="scientific">Salisediminibacterium beveridgei</name>
    <dbReference type="NCBI Taxonomy" id="632773"/>
    <lineage>
        <taxon>Bacteria</taxon>
        <taxon>Bacillati</taxon>
        <taxon>Bacillota</taxon>
        <taxon>Bacilli</taxon>
        <taxon>Bacillales</taxon>
        <taxon>Bacillaceae</taxon>
        <taxon>Salisediminibacterium</taxon>
    </lineage>
</organism>
<evidence type="ECO:0000313" key="8">
    <source>
        <dbReference type="Proteomes" id="UP000094463"/>
    </source>
</evidence>
<dbReference type="EMBL" id="CP012502">
    <property type="protein sequence ID" value="AOM82753.1"/>
    <property type="molecule type" value="Genomic_DNA"/>
</dbReference>
<dbReference type="Gene3D" id="1.10.10.580">
    <property type="entry name" value="Structural maintenance of chromosome 1. Chain E"/>
    <property type="match status" value="1"/>
</dbReference>
<keyword evidence="1 5" id="KW-0132">Cell division</keyword>
<dbReference type="InterPro" id="IPR003768">
    <property type="entry name" value="ScpA"/>
</dbReference>
<evidence type="ECO:0000256" key="5">
    <source>
        <dbReference type="HAMAP-Rule" id="MF_01805"/>
    </source>
</evidence>
<dbReference type="PATRIC" id="fig|632773.3.peg.1465"/>
<comment type="subunit">
    <text evidence="5">Component of a cohesin-like complex composed of ScpA, ScpB and the Smc homodimer, in which ScpA and ScpB bind to the head domain of Smc. The presence of the three proteins is required for the association of the complex with DNA.</text>
</comment>
<comment type="similarity">
    <text evidence="5">Belongs to the ScpA family.</text>
</comment>
<dbReference type="PANTHER" id="PTHR33969:SF2">
    <property type="entry name" value="SEGREGATION AND CONDENSATION PROTEIN A"/>
    <property type="match status" value="1"/>
</dbReference>
<dbReference type="Proteomes" id="UP000094463">
    <property type="component" value="Chromosome"/>
</dbReference>
<comment type="function">
    <text evidence="5">Participates in chromosomal partition during cell division. May act via the formation of a condensin-like complex containing Smc and ScpB that pull DNA away from mid-cell into both cell halves.</text>
</comment>
<sequence length="249" mass="29321">MTAMLQYSVKLHSFEGPLDLLLHLIQSNDLDLYDIPVREITDQYMTYIHTMQELHLDIASEYLVMAATLLQMKSKLLLPIEEVDFEEEMLDFEEDQRDELMNKLIEYKKYKDAASELKDREKKRSDLFSKPMSDLTPFLDGSVKEMEVDASLYDMLKAFRKMKKRQDQSEPVFRKIQRESVPIEQKMGDIMQRLSGLNGASSFSLLIIDYEHHELVVTFLALLELMKSNAVRCVQQDNFDDIWIYQREV</sequence>
<dbReference type="GO" id="GO:0005737">
    <property type="term" value="C:cytoplasm"/>
    <property type="evidence" value="ECO:0007669"/>
    <property type="project" value="UniProtKB-SubCell"/>
</dbReference>
<dbReference type="InterPro" id="IPR023093">
    <property type="entry name" value="ScpA-like_C"/>
</dbReference>
<dbReference type="KEGG" id="bbev:BBEV_1390"/>
<comment type="subcellular location">
    <subcellularLocation>
        <location evidence="5">Cytoplasm</location>
    </subcellularLocation>
    <text evidence="5">Associated with two foci at the outer edges of the nucleoid region in young cells, and at four foci within both cell halves in older cells.</text>
</comment>